<gene>
    <name evidence="2" type="ORF">F0U60_11345</name>
</gene>
<keyword evidence="1" id="KW-0472">Membrane</keyword>
<evidence type="ECO:0000313" key="2">
    <source>
        <dbReference type="EMBL" id="WNG52336.1"/>
    </source>
</evidence>
<keyword evidence="1" id="KW-1133">Transmembrane helix</keyword>
<sequence length="121" mass="13071">MLVVFAFAAVFLVAMWKIFTKAGQPGWASLVPIYNIIVLLKIVGKPTWWLVLFFIPLVNAIVGFIVYAGLAKAFGKGIGFALGLIFLSPIFFLLLAFGDAEYVGGDAYTPSAGPQPMRRAA</sequence>
<feature type="transmembrane region" description="Helical" evidence="1">
    <location>
        <begin position="77"/>
        <end position="97"/>
    </location>
</feature>
<evidence type="ECO:0000313" key="3">
    <source>
        <dbReference type="Proteomes" id="UP001611383"/>
    </source>
</evidence>
<dbReference type="Proteomes" id="UP001611383">
    <property type="component" value="Chromosome"/>
</dbReference>
<dbReference type="InterPro" id="IPR043739">
    <property type="entry name" value="DUF5684"/>
</dbReference>
<dbReference type="EMBL" id="CP043494">
    <property type="protein sequence ID" value="WNG52336.1"/>
    <property type="molecule type" value="Genomic_DNA"/>
</dbReference>
<accession>A0ABY9XAE9</accession>
<evidence type="ECO:0000256" key="1">
    <source>
        <dbReference type="SAM" id="Phobius"/>
    </source>
</evidence>
<proteinExistence type="predicted"/>
<reference evidence="2 3" key="1">
    <citation type="submission" date="2019-08" db="EMBL/GenBank/DDBJ databases">
        <title>Archangium and Cystobacter genomes.</title>
        <authorList>
            <person name="Chen I.-C.K."/>
            <person name="Wielgoss S."/>
        </authorList>
    </citation>
    <scope>NUCLEOTIDE SEQUENCE [LARGE SCALE GENOMIC DNA]</scope>
    <source>
        <strain evidence="2 3">Cbm 6</strain>
    </source>
</reference>
<feature type="transmembrane region" description="Helical" evidence="1">
    <location>
        <begin position="48"/>
        <end position="70"/>
    </location>
</feature>
<organism evidence="2 3">
    <name type="scientific">Archangium minus</name>
    <dbReference type="NCBI Taxonomy" id="83450"/>
    <lineage>
        <taxon>Bacteria</taxon>
        <taxon>Pseudomonadati</taxon>
        <taxon>Myxococcota</taxon>
        <taxon>Myxococcia</taxon>
        <taxon>Myxococcales</taxon>
        <taxon>Cystobacterineae</taxon>
        <taxon>Archangiaceae</taxon>
        <taxon>Archangium</taxon>
    </lineage>
</organism>
<name>A0ABY9XAE9_9BACT</name>
<keyword evidence="1" id="KW-0812">Transmembrane</keyword>
<protein>
    <submittedName>
        <fullName evidence="2">Signal peptidase I</fullName>
    </submittedName>
</protein>
<keyword evidence="3" id="KW-1185">Reference proteome</keyword>
<dbReference type="Pfam" id="PF18936">
    <property type="entry name" value="DUF5684"/>
    <property type="match status" value="1"/>
</dbReference>